<evidence type="ECO:0000313" key="1">
    <source>
        <dbReference type="EMBL" id="AOQ23849.1"/>
    </source>
</evidence>
<accession>A0AAC9MUN5</accession>
<protein>
    <submittedName>
        <fullName evidence="1">Uncharacterized protein</fullName>
    </submittedName>
</protein>
<keyword evidence="4" id="KW-1185">Reference proteome</keyword>
<dbReference type="EMBL" id="CP017019">
    <property type="protein sequence ID" value="AOQ23849.1"/>
    <property type="molecule type" value="Genomic_DNA"/>
</dbReference>
<dbReference type="Proteomes" id="UP000322283">
    <property type="component" value="Unassembled WGS sequence"/>
</dbReference>
<evidence type="ECO:0000313" key="3">
    <source>
        <dbReference type="Proteomes" id="UP000094598"/>
    </source>
</evidence>
<dbReference type="RefSeq" id="WP_069589383.1">
    <property type="nucleotide sequence ID" value="NZ_CP017019.1"/>
</dbReference>
<dbReference type="EMBL" id="VCDX01000002">
    <property type="protein sequence ID" value="TYL14253.1"/>
    <property type="molecule type" value="Genomic_DNA"/>
</dbReference>
<proteinExistence type="predicted"/>
<gene>
    <name evidence="1" type="ORF">Maut_01404</name>
    <name evidence="2" type="ORF">MTAT_04820</name>
</gene>
<sequence>MNRYWETEQPIEVASKKNKLRWFPQAGQLQVSRPDWTDENGQVKPGKTVTLDVKALSEGADRETALEVFEAIVKMIEAD</sequence>
<evidence type="ECO:0000313" key="4">
    <source>
        <dbReference type="Proteomes" id="UP000322283"/>
    </source>
</evidence>
<organism evidence="1 3">
    <name type="scientific">Neomoorella thermoacetica</name>
    <name type="common">Clostridium thermoaceticum</name>
    <dbReference type="NCBI Taxonomy" id="1525"/>
    <lineage>
        <taxon>Bacteria</taxon>
        <taxon>Bacillati</taxon>
        <taxon>Bacillota</taxon>
        <taxon>Clostridia</taxon>
        <taxon>Neomoorellales</taxon>
        <taxon>Neomoorellaceae</taxon>
        <taxon>Neomoorella</taxon>
    </lineage>
</organism>
<reference evidence="1 3" key="1">
    <citation type="submission" date="2016-08" db="EMBL/GenBank/DDBJ databases">
        <title>Moorella thermoacetica DSM 103132.</title>
        <authorList>
            <person name="Jendresen C.B."/>
            <person name="Redl S.M."/>
            <person name="Jensen T.O."/>
            <person name="Nielsen A.T."/>
        </authorList>
    </citation>
    <scope>NUCLEOTIDE SEQUENCE [LARGE SCALE GENOMIC DNA]</scope>
    <source>
        <strain evidence="1 3">DSM 103132</strain>
    </source>
</reference>
<dbReference type="AlphaFoldDB" id="A0AAC9MUN5"/>
<name>A0AAC9MUN5_NEOTH</name>
<dbReference type="Proteomes" id="UP000094598">
    <property type="component" value="Chromosome"/>
</dbReference>
<reference evidence="2 4" key="2">
    <citation type="submission" date="2019-05" db="EMBL/GenBank/DDBJ databases">
        <title>Genome sequence of Moorella thermoacetica ATCC 33924.</title>
        <authorList>
            <person name="Poehlein A."/>
            <person name="Bengelsdorf F.R."/>
            <person name="Duerre P."/>
            <person name="Daniel R."/>
        </authorList>
    </citation>
    <scope>NUCLEOTIDE SEQUENCE [LARGE SCALE GENOMIC DNA]</scope>
    <source>
        <strain evidence="2 4">ATCC 33924</strain>
    </source>
</reference>
<evidence type="ECO:0000313" key="2">
    <source>
        <dbReference type="EMBL" id="TYL14253.1"/>
    </source>
</evidence>